<keyword evidence="2" id="KW-1185">Reference proteome</keyword>
<proteinExistence type="predicted"/>
<dbReference type="AlphaFoldDB" id="A0A1I7TZW8"/>
<accession>A0A1I7TZW8</accession>
<feature type="chain" id="PRO_5009308187" evidence="1">
    <location>
        <begin position="18"/>
        <end position="144"/>
    </location>
</feature>
<dbReference type="PANTHER" id="PTHR21479">
    <property type="match status" value="1"/>
</dbReference>
<reference evidence="3" key="1">
    <citation type="submission" date="2016-11" db="UniProtKB">
        <authorList>
            <consortium name="WormBaseParasite"/>
        </authorList>
    </citation>
    <scope>IDENTIFICATION</scope>
</reference>
<evidence type="ECO:0000313" key="2">
    <source>
        <dbReference type="Proteomes" id="UP000095282"/>
    </source>
</evidence>
<dbReference type="Proteomes" id="UP000095282">
    <property type="component" value="Unplaced"/>
</dbReference>
<protein>
    <submittedName>
        <fullName evidence="3">S-protein homolog</fullName>
    </submittedName>
</protein>
<organism evidence="2 3">
    <name type="scientific">Caenorhabditis tropicalis</name>
    <dbReference type="NCBI Taxonomy" id="1561998"/>
    <lineage>
        <taxon>Eukaryota</taxon>
        <taxon>Metazoa</taxon>
        <taxon>Ecdysozoa</taxon>
        <taxon>Nematoda</taxon>
        <taxon>Chromadorea</taxon>
        <taxon>Rhabditida</taxon>
        <taxon>Rhabditina</taxon>
        <taxon>Rhabditomorpha</taxon>
        <taxon>Rhabditoidea</taxon>
        <taxon>Rhabditidae</taxon>
        <taxon>Peloderinae</taxon>
        <taxon>Caenorhabditis</taxon>
    </lineage>
</organism>
<dbReference type="PANTHER" id="PTHR21479:SF22">
    <property type="entry name" value="PROTEIN CBG07241"/>
    <property type="match status" value="1"/>
</dbReference>
<keyword evidence="1" id="KW-0732">Signal</keyword>
<dbReference type="WBParaSite" id="Csp11.Scaffold629.g13465.t1">
    <property type="protein sequence ID" value="Csp11.Scaffold629.g13465.t1"/>
    <property type="gene ID" value="Csp11.Scaffold629.g13465"/>
</dbReference>
<sequence>MIILKLLFILIIFPVLSESKISLRVQGSLTCNVEGPWKFLIEIYELDTLVDDLIYRYGYTNYTESVISFCTDIFQEDPFGDGWFDSHIEIGYRFYAWCGAYHVASWDSQPIRLKTRSYESFIYIEYNGHDYTTKHYALCDKFYC</sequence>
<name>A0A1I7TZW8_9PELO</name>
<evidence type="ECO:0000313" key="3">
    <source>
        <dbReference type="WBParaSite" id="Csp11.Scaffold629.g13465.t1"/>
    </source>
</evidence>
<feature type="signal peptide" evidence="1">
    <location>
        <begin position="1"/>
        <end position="17"/>
    </location>
</feature>
<evidence type="ECO:0000256" key="1">
    <source>
        <dbReference type="SAM" id="SignalP"/>
    </source>
</evidence>